<comment type="caution">
    <text evidence="7">The sequence shown here is derived from an EMBL/GenBank/DDBJ whole genome shotgun (WGS) entry which is preliminary data.</text>
</comment>
<dbReference type="AlphaFoldDB" id="A0A059DYM7"/>
<evidence type="ECO:0000256" key="6">
    <source>
        <dbReference type="ARBA" id="ARBA00023288"/>
    </source>
</evidence>
<evidence type="ECO:0000256" key="2">
    <source>
        <dbReference type="ARBA" id="ARBA00022475"/>
    </source>
</evidence>
<keyword evidence="6" id="KW-0449">Lipoprotein</keyword>
<reference evidence="7 8" key="1">
    <citation type="journal article" date="2014" name="Antonie Van Leeuwenhoek">
        <title>Hyphomonas beringensis sp. nov. and Hyphomonas chukchiensis sp. nov., isolated from surface seawater of the Bering Sea and Chukchi Sea.</title>
        <authorList>
            <person name="Li C."/>
            <person name="Lai Q."/>
            <person name="Li G."/>
            <person name="Dong C."/>
            <person name="Wang J."/>
            <person name="Liao Y."/>
            <person name="Shao Z."/>
        </authorList>
    </citation>
    <scope>NUCLEOTIDE SEQUENCE [LARGE SCALE GENOMIC DNA]</scope>
    <source>
        <strain evidence="7 8">22II1-22F38</strain>
    </source>
</reference>
<dbReference type="Proteomes" id="UP000024547">
    <property type="component" value="Unassembled WGS sequence"/>
</dbReference>
<name>A0A059DYM7_9PROT</name>
<keyword evidence="2" id="KW-1003">Cell membrane</keyword>
<dbReference type="PATRIC" id="fig|1280948.3.peg.2620"/>
<evidence type="ECO:0000256" key="4">
    <source>
        <dbReference type="ARBA" id="ARBA00023136"/>
    </source>
</evidence>
<dbReference type="GO" id="GO:0016020">
    <property type="term" value="C:membrane"/>
    <property type="evidence" value="ECO:0007669"/>
    <property type="project" value="InterPro"/>
</dbReference>
<dbReference type="InterPro" id="IPR012556">
    <property type="entry name" value="Entericidin"/>
</dbReference>
<evidence type="ECO:0000313" key="7">
    <source>
        <dbReference type="EMBL" id="KCZ59120.1"/>
    </source>
</evidence>
<keyword evidence="8" id="KW-1185">Reference proteome</keyword>
<comment type="similarity">
    <text evidence="1">Belongs to the EcnA/EcnB lipoprotein family.</text>
</comment>
<evidence type="ECO:0000256" key="3">
    <source>
        <dbReference type="ARBA" id="ARBA00022729"/>
    </source>
</evidence>
<dbReference type="GO" id="GO:0009636">
    <property type="term" value="P:response to toxic substance"/>
    <property type="evidence" value="ECO:0007669"/>
    <property type="project" value="InterPro"/>
</dbReference>
<evidence type="ECO:0008006" key="9">
    <source>
        <dbReference type="Google" id="ProtNLM"/>
    </source>
</evidence>
<keyword evidence="4" id="KW-0472">Membrane</keyword>
<evidence type="ECO:0000256" key="1">
    <source>
        <dbReference type="ARBA" id="ARBA00010296"/>
    </source>
</evidence>
<keyword evidence="5" id="KW-0564">Palmitate</keyword>
<evidence type="ECO:0000256" key="5">
    <source>
        <dbReference type="ARBA" id="ARBA00023139"/>
    </source>
</evidence>
<gene>
    <name evidence="7" type="ORF">HY36_07525</name>
</gene>
<proteinExistence type="inferred from homology"/>
<accession>A0A059DYM7</accession>
<organism evidence="7 8">
    <name type="scientific">Hyphomonas atlantica</name>
    <dbReference type="NCBI Taxonomy" id="1280948"/>
    <lineage>
        <taxon>Bacteria</taxon>
        <taxon>Pseudomonadati</taxon>
        <taxon>Pseudomonadota</taxon>
        <taxon>Alphaproteobacteria</taxon>
        <taxon>Hyphomonadales</taxon>
        <taxon>Hyphomonadaceae</taxon>
        <taxon>Hyphomonas</taxon>
    </lineage>
</organism>
<evidence type="ECO:0000313" key="8">
    <source>
        <dbReference type="Proteomes" id="UP000024547"/>
    </source>
</evidence>
<keyword evidence="3" id="KW-0732">Signal</keyword>
<dbReference type="EMBL" id="AWFH01000045">
    <property type="protein sequence ID" value="KCZ59120.1"/>
    <property type="molecule type" value="Genomic_DNA"/>
</dbReference>
<dbReference type="Pfam" id="PF08085">
    <property type="entry name" value="Entericidin"/>
    <property type="match status" value="1"/>
</dbReference>
<protein>
    <recommendedName>
        <fullName evidence="9">Entericidin, EcnA/B family</fullName>
    </recommendedName>
</protein>
<sequence length="70" mass="7443">MPNEGFRHIVLAIHIHGSDQMKKLMAAALALSLLPLATACNTVEGVGRDVQAGGEVVSETARDVKEKMSK</sequence>